<dbReference type="SUPFAM" id="SSF53254">
    <property type="entry name" value="Phosphoglycerate mutase-like"/>
    <property type="match status" value="1"/>
</dbReference>
<evidence type="ECO:0000256" key="2">
    <source>
        <dbReference type="PIRSR" id="PIRSR613078-2"/>
    </source>
</evidence>
<sequence>MGKPRLIILVRHGQSEGNKNRAIHQTVPDHRVKLTDVGMQQAKDAGSKLLDMLSPTDTVQFYTSPYVRTRSTTEGMLSSLSTHPNFDKIKVYEEPRLREQDFGNFQPCSAEMTRMWHERAAYGHFFYRIPNGESAADAYDRIAGFNETLFRQFEDPDFPSVLVLVTHGLMTRIFLMKWYHYSVEYFEDLRNINHCEFVVMKRDQNNKFVLQNKLRTWSAYQAEQRKLRALAASEANDANEATDAVDVNGLKDDKKAAALVSATADQSYGPPPQAGIRYGGCPYGCNHGRMVPNATAGTHSAAKLQRENSRKHSLIIGRDCGGTLSGNGSDADAEDADKSGNETETTKRERRERVELQAAEAKRDCEGLSDDDDPAVRLGLGVNGNGVAVGKL</sequence>
<feature type="compositionally biased region" description="Basic and acidic residues" evidence="3">
    <location>
        <begin position="336"/>
        <end position="366"/>
    </location>
</feature>
<name>A0A3N4I4W4_ASCIM</name>
<organism evidence="4 5">
    <name type="scientific">Ascobolus immersus RN42</name>
    <dbReference type="NCBI Taxonomy" id="1160509"/>
    <lineage>
        <taxon>Eukaryota</taxon>
        <taxon>Fungi</taxon>
        <taxon>Dikarya</taxon>
        <taxon>Ascomycota</taxon>
        <taxon>Pezizomycotina</taxon>
        <taxon>Pezizomycetes</taxon>
        <taxon>Pezizales</taxon>
        <taxon>Ascobolaceae</taxon>
        <taxon>Ascobolus</taxon>
    </lineage>
</organism>
<feature type="region of interest" description="Disordered" evidence="3">
    <location>
        <begin position="318"/>
        <end position="375"/>
    </location>
</feature>
<feature type="binding site" evidence="2">
    <location>
        <begin position="11"/>
        <end position="18"/>
    </location>
    <ligand>
        <name>substrate</name>
    </ligand>
</feature>
<keyword evidence="5" id="KW-1185">Reference proteome</keyword>
<dbReference type="InterPro" id="IPR052765">
    <property type="entry name" value="PGM-Related"/>
</dbReference>
<evidence type="ECO:0000256" key="3">
    <source>
        <dbReference type="SAM" id="MobiDB-lite"/>
    </source>
</evidence>
<dbReference type="EMBL" id="ML119682">
    <property type="protein sequence ID" value="RPA81132.1"/>
    <property type="molecule type" value="Genomic_DNA"/>
</dbReference>
<dbReference type="InterPro" id="IPR013078">
    <property type="entry name" value="His_Pase_superF_clade-1"/>
</dbReference>
<accession>A0A3N4I4W4</accession>
<evidence type="ECO:0000313" key="4">
    <source>
        <dbReference type="EMBL" id="RPA81132.1"/>
    </source>
</evidence>
<dbReference type="GO" id="GO:0003824">
    <property type="term" value="F:catalytic activity"/>
    <property type="evidence" value="ECO:0007669"/>
    <property type="project" value="InterPro"/>
</dbReference>
<dbReference type="PANTHER" id="PTHR46192">
    <property type="entry name" value="BROAD-RANGE ACID PHOSPHATASE DET1"/>
    <property type="match status" value="1"/>
</dbReference>
<dbReference type="AlphaFoldDB" id="A0A3N4I4W4"/>
<dbReference type="InterPro" id="IPR001345">
    <property type="entry name" value="PG/BPGM_mutase_AS"/>
</dbReference>
<feature type="active site" description="Tele-phosphohistidine intermediate" evidence="1">
    <location>
        <position position="12"/>
    </location>
</feature>
<dbReference type="Gene3D" id="3.40.50.1240">
    <property type="entry name" value="Phosphoglycerate mutase-like"/>
    <property type="match status" value="1"/>
</dbReference>
<dbReference type="STRING" id="1160509.A0A3N4I4W4"/>
<dbReference type="SMART" id="SM00855">
    <property type="entry name" value="PGAM"/>
    <property type="match status" value="1"/>
</dbReference>
<gene>
    <name evidence="4" type="ORF">BJ508DRAFT_116976</name>
</gene>
<dbReference type="PROSITE" id="PS00175">
    <property type="entry name" value="PG_MUTASE"/>
    <property type="match status" value="1"/>
</dbReference>
<reference evidence="4 5" key="1">
    <citation type="journal article" date="2018" name="Nat. Ecol. Evol.">
        <title>Pezizomycetes genomes reveal the molecular basis of ectomycorrhizal truffle lifestyle.</title>
        <authorList>
            <person name="Murat C."/>
            <person name="Payen T."/>
            <person name="Noel B."/>
            <person name="Kuo A."/>
            <person name="Morin E."/>
            <person name="Chen J."/>
            <person name="Kohler A."/>
            <person name="Krizsan K."/>
            <person name="Balestrini R."/>
            <person name="Da Silva C."/>
            <person name="Montanini B."/>
            <person name="Hainaut M."/>
            <person name="Levati E."/>
            <person name="Barry K.W."/>
            <person name="Belfiori B."/>
            <person name="Cichocki N."/>
            <person name="Clum A."/>
            <person name="Dockter R.B."/>
            <person name="Fauchery L."/>
            <person name="Guy J."/>
            <person name="Iotti M."/>
            <person name="Le Tacon F."/>
            <person name="Lindquist E.A."/>
            <person name="Lipzen A."/>
            <person name="Malagnac F."/>
            <person name="Mello A."/>
            <person name="Molinier V."/>
            <person name="Miyauchi S."/>
            <person name="Poulain J."/>
            <person name="Riccioni C."/>
            <person name="Rubini A."/>
            <person name="Sitrit Y."/>
            <person name="Splivallo R."/>
            <person name="Traeger S."/>
            <person name="Wang M."/>
            <person name="Zifcakova L."/>
            <person name="Wipf D."/>
            <person name="Zambonelli A."/>
            <person name="Paolocci F."/>
            <person name="Nowrousian M."/>
            <person name="Ottonello S."/>
            <person name="Baldrian P."/>
            <person name="Spatafora J.W."/>
            <person name="Henrissat B."/>
            <person name="Nagy L.G."/>
            <person name="Aury J.M."/>
            <person name="Wincker P."/>
            <person name="Grigoriev I.V."/>
            <person name="Bonfante P."/>
            <person name="Martin F.M."/>
        </authorList>
    </citation>
    <scope>NUCLEOTIDE SEQUENCE [LARGE SCALE GENOMIC DNA]</scope>
    <source>
        <strain evidence="4 5">RN42</strain>
    </source>
</reference>
<protein>
    <submittedName>
        <fullName evidence="4">Phosphoglycerate mutase-like protein</fullName>
    </submittedName>
</protein>
<evidence type="ECO:0000256" key="1">
    <source>
        <dbReference type="PIRSR" id="PIRSR613078-1"/>
    </source>
</evidence>
<dbReference type="CDD" id="cd07067">
    <property type="entry name" value="HP_PGM_like"/>
    <property type="match status" value="1"/>
</dbReference>
<feature type="binding site" evidence="2">
    <location>
        <position position="68"/>
    </location>
    <ligand>
        <name>substrate</name>
    </ligand>
</feature>
<dbReference type="Pfam" id="PF00300">
    <property type="entry name" value="His_Phos_1"/>
    <property type="match status" value="1"/>
</dbReference>
<dbReference type="OrthoDB" id="10261749at2759"/>
<evidence type="ECO:0000313" key="5">
    <source>
        <dbReference type="Proteomes" id="UP000275078"/>
    </source>
</evidence>
<dbReference type="InterPro" id="IPR029033">
    <property type="entry name" value="His_PPase_superfam"/>
</dbReference>
<dbReference type="Proteomes" id="UP000275078">
    <property type="component" value="Unassembled WGS sequence"/>
</dbReference>
<feature type="active site" description="Proton donor/acceptor" evidence="1">
    <location>
        <position position="99"/>
    </location>
</feature>
<proteinExistence type="predicted"/>